<sequence>MDYNITTEHEDRFKDDEEKVMRWSRSALKEASNLAGKVLNRRDRSYVNKG</sequence>
<protein>
    <recommendedName>
        <fullName evidence="3">TMV resistance protein N-like</fullName>
    </recommendedName>
</protein>
<keyword evidence="2" id="KW-1185">Reference proteome</keyword>
<gene>
    <name evidence="1" type="ORF">Pyn_20879</name>
</gene>
<evidence type="ECO:0000313" key="1">
    <source>
        <dbReference type="EMBL" id="PQP97956.1"/>
    </source>
</evidence>
<dbReference type="AlphaFoldDB" id="A0A314XYJ6"/>
<reference evidence="1 2" key="1">
    <citation type="submission" date="2018-02" db="EMBL/GenBank/DDBJ databases">
        <title>Draft genome of wild Prunus yedoensis var. nudiflora.</title>
        <authorList>
            <person name="Baek S."/>
            <person name="Kim J.-H."/>
            <person name="Choi K."/>
            <person name="Kim G.-B."/>
            <person name="Cho A."/>
            <person name="Jang H."/>
            <person name="Shin C.-H."/>
            <person name="Yu H.-J."/>
            <person name="Mun J.-H."/>
        </authorList>
    </citation>
    <scope>NUCLEOTIDE SEQUENCE [LARGE SCALE GENOMIC DNA]</scope>
    <source>
        <strain evidence="2">cv. Jeju island</strain>
        <tissue evidence="1">Leaf</tissue>
    </source>
</reference>
<comment type="caution">
    <text evidence="1">The sequence shown here is derived from an EMBL/GenBank/DDBJ whole genome shotgun (WGS) entry which is preliminary data.</text>
</comment>
<dbReference type="OrthoDB" id="1905256at2759"/>
<name>A0A314XYJ6_PRUYE</name>
<dbReference type="Proteomes" id="UP000250321">
    <property type="component" value="Unassembled WGS sequence"/>
</dbReference>
<evidence type="ECO:0008006" key="3">
    <source>
        <dbReference type="Google" id="ProtNLM"/>
    </source>
</evidence>
<organism evidence="1 2">
    <name type="scientific">Prunus yedoensis var. nudiflora</name>
    <dbReference type="NCBI Taxonomy" id="2094558"/>
    <lineage>
        <taxon>Eukaryota</taxon>
        <taxon>Viridiplantae</taxon>
        <taxon>Streptophyta</taxon>
        <taxon>Embryophyta</taxon>
        <taxon>Tracheophyta</taxon>
        <taxon>Spermatophyta</taxon>
        <taxon>Magnoliopsida</taxon>
        <taxon>eudicotyledons</taxon>
        <taxon>Gunneridae</taxon>
        <taxon>Pentapetalae</taxon>
        <taxon>rosids</taxon>
        <taxon>fabids</taxon>
        <taxon>Rosales</taxon>
        <taxon>Rosaceae</taxon>
        <taxon>Amygdaloideae</taxon>
        <taxon>Amygdaleae</taxon>
        <taxon>Prunus</taxon>
    </lineage>
</organism>
<evidence type="ECO:0000313" key="2">
    <source>
        <dbReference type="Proteomes" id="UP000250321"/>
    </source>
</evidence>
<proteinExistence type="predicted"/>
<dbReference type="EMBL" id="PJQY01001950">
    <property type="protein sequence ID" value="PQP97956.1"/>
    <property type="molecule type" value="Genomic_DNA"/>
</dbReference>
<accession>A0A314XYJ6</accession>